<dbReference type="PANTHER" id="PTHR43404">
    <property type="entry name" value="LIPOPOLYSACCHARIDE CHOLINEPHOSPHOTRANSFERASE LICD"/>
    <property type="match status" value="1"/>
</dbReference>
<keyword evidence="2" id="KW-0808">Transferase</keyword>
<dbReference type="InterPro" id="IPR007074">
    <property type="entry name" value="LicD/FKTN/FKRP_NTP_transf"/>
</dbReference>
<dbReference type="EMBL" id="CP009896">
    <property type="protein sequence ID" value="AIY18865.1"/>
    <property type="molecule type" value="Genomic_DNA"/>
</dbReference>
<dbReference type="STRING" id="2045.KR76_22580"/>
<dbReference type="eggNOG" id="COG3475">
    <property type="taxonomic scope" value="Bacteria"/>
</dbReference>
<dbReference type="PANTHER" id="PTHR43404:SF2">
    <property type="entry name" value="LIPOPOLYSACCHARIDE CHOLINEPHOSPHOTRANSFERASE LICD"/>
    <property type="match status" value="1"/>
</dbReference>
<keyword evidence="3" id="KW-1185">Reference proteome</keyword>
<sequence length="283" mass="30842">MGRMTPPHDGRAELGPAELAQLQLALLLELRDFCARHGLRMYLWSGTLLGAVRHRGFIPWDDDVDVAMPRPDHDRLLAMAGRLAAETGNTVRTSQGADDDYPYPYAKYTATGTLLLENHELAVPLGVHVDIFPLDGLPRGAVARTVRRRVALVLQHLFAVKAAVPGKRRSVLAGGYLRIAAAVLRPLRTGRLVALAERWARRTPYAGAGEVCLVAWGTREVLRATDVDPAGEVVFEGHRVGAPADPAAVLTAIYGDFRQLPPLAARVSHHDFRAYRLPPGGAR</sequence>
<accession>A0A0A1DTX5</accession>
<name>A0A0A1DTX5_NOCSI</name>
<dbReference type="HOGENOM" id="CLU_075543_1_0_11"/>
<protein>
    <submittedName>
        <fullName evidence="2">Lipopolysaccharide cholinephosphotransferase LicD1</fullName>
        <ecNumber evidence="2">2.7.8.-</ecNumber>
    </submittedName>
</protein>
<dbReference type="Pfam" id="PF04991">
    <property type="entry name" value="LicD"/>
    <property type="match status" value="1"/>
</dbReference>
<evidence type="ECO:0000313" key="3">
    <source>
        <dbReference type="Proteomes" id="UP000030300"/>
    </source>
</evidence>
<feature type="domain" description="LicD/FKTN/FKRP nucleotidyltransferase" evidence="1">
    <location>
        <begin position="34"/>
        <end position="141"/>
    </location>
</feature>
<dbReference type="KEGG" id="psim:KR76_22580"/>
<proteinExistence type="predicted"/>
<dbReference type="EC" id="2.7.8.-" evidence="2"/>
<reference evidence="2 3" key="1">
    <citation type="journal article" date="2015" name="Genome Announc.">
        <title>Complete Genome Sequence of Steroid-Transforming Nocardioides simplex VKM Ac-2033D.</title>
        <authorList>
            <person name="Shtratnikova V.Y."/>
            <person name="Schelkunov M.I."/>
            <person name="Pekov Y.A."/>
            <person name="Fokina V.V."/>
            <person name="Logacheva M.D."/>
            <person name="Sokolov S.L."/>
            <person name="Bragin E.Y."/>
            <person name="Ashapkin V.V."/>
            <person name="Donova M.V."/>
        </authorList>
    </citation>
    <scope>NUCLEOTIDE SEQUENCE [LARGE SCALE GENOMIC DNA]</scope>
    <source>
        <strain evidence="2 3">VKM Ac-2033D</strain>
    </source>
</reference>
<dbReference type="GO" id="GO:0009100">
    <property type="term" value="P:glycoprotein metabolic process"/>
    <property type="evidence" value="ECO:0007669"/>
    <property type="project" value="UniProtKB-ARBA"/>
</dbReference>
<evidence type="ECO:0000259" key="1">
    <source>
        <dbReference type="Pfam" id="PF04991"/>
    </source>
</evidence>
<gene>
    <name evidence="2" type="ORF">KR76_22580</name>
</gene>
<evidence type="ECO:0000313" key="2">
    <source>
        <dbReference type="EMBL" id="AIY18865.1"/>
    </source>
</evidence>
<organism evidence="2 3">
    <name type="scientific">Nocardioides simplex</name>
    <name type="common">Arthrobacter simplex</name>
    <dbReference type="NCBI Taxonomy" id="2045"/>
    <lineage>
        <taxon>Bacteria</taxon>
        <taxon>Bacillati</taxon>
        <taxon>Actinomycetota</taxon>
        <taxon>Actinomycetes</taxon>
        <taxon>Propionibacteriales</taxon>
        <taxon>Nocardioidaceae</taxon>
        <taxon>Pimelobacter</taxon>
    </lineage>
</organism>
<dbReference type="AlphaFoldDB" id="A0A0A1DTX5"/>
<dbReference type="InterPro" id="IPR052942">
    <property type="entry name" value="LPS_cholinephosphotransferase"/>
</dbReference>
<dbReference type="GO" id="GO:0016740">
    <property type="term" value="F:transferase activity"/>
    <property type="evidence" value="ECO:0007669"/>
    <property type="project" value="UniProtKB-KW"/>
</dbReference>
<dbReference type="Proteomes" id="UP000030300">
    <property type="component" value="Chromosome"/>
</dbReference>